<gene>
    <name evidence="1" type="ORF">CB5_LOCUS13039</name>
</gene>
<proteinExistence type="predicted"/>
<dbReference type="EMBL" id="LR862130">
    <property type="protein sequence ID" value="CAD1829828.1"/>
    <property type="molecule type" value="Genomic_DNA"/>
</dbReference>
<dbReference type="AlphaFoldDB" id="A0A6V7PGU4"/>
<protein>
    <submittedName>
        <fullName evidence="1">Uncharacterized protein</fullName>
    </submittedName>
</protein>
<evidence type="ECO:0000313" key="1">
    <source>
        <dbReference type="EMBL" id="CAD1829828.1"/>
    </source>
</evidence>
<organism evidence="1">
    <name type="scientific">Ananas comosus var. bracteatus</name>
    <name type="common">red pineapple</name>
    <dbReference type="NCBI Taxonomy" id="296719"/>
    <lineage>
        <taxon>Eukaryota</taxon>
        <taxon>Viridiplantae</taxon>
        <taxon>Streptophyta</taxon>
        <taxon>Embryophyta</taxon>
        <taxon>Tracheophyta</taxon>
        <taxon>Spermatophyta</taxon>
        <taxon>Magnoliopsida</taxon>
        <taxon>Liliopsida</taxon>
        <taxon>Poales</taxon>
        <taxon>Bromeliaceae</taxon>
        <taxon>Bromelioideae</taxon>
        <taxon>Ananas</taxon>
    </lineage>
</organism>
<reference evidence="1" key="1">
    <citation type="submission" date="2020-07" db="EMBL/GenBank/DDBJ databases">
        <authorList>
            <person name="Lin J."/>
        </authorList>
    </citation>
    <scope>NUCLEOTIDE SEQUENCE</scope>
</reference>
<sequence>MLSEARSLPCFQLIFDIATFESSIGSVKLDLEYSKYSRSSLTEPIDDSKVATSKTSLKHGRLRAFDSIAEPVGSRLLDPKSRREPEWLTSAVFFLLLLPLVGRRCLLDQKRYDGPKLAPNGIFRHLSTIGHHGPEQSTSTIFSVLLLLVGRLLDRKRRQPPE</sequence>
<accession>A0A6V7PGU4</accession>
<name>A0A6V7PGU4_ANACO</name>